<reference evidence="1 2" key="1">
    <citation type="submission" date="2021-07" db="EMBL/GenBank/DDBJ databases">
        <title>Genomic diversity and antimicrobial resistance of Prevotella spp. isolated from chronic lung disease airways.</title>
        <authorList>
            <person name="Webb K.A."/>
            <person name="Olagoke O.S."/>
            <person name="Baird T."/>
            <person name="Neill J."/>
            <person name="Pham A."/>
            <person name="Wells T.J."/>
            <person name="Ramsay K.A."/>
            <person name="Bell S.C."/>
            <person name="Sarovich D.S."/>
            <person name="Price E.P."/>
        </authorList>
    </citation>
    <scope>NUCLEOTIDE SEQUENCE [LARGE SCALE GENOMIC DNA]</scope>
    <source>
        <strain evidence="1 2">SCHI0011.S.12</strain>
    </source>
</reference>
<dbReference type="PANTHER" id="PTHR36456">
    <property type="entry name" value="UPF0232 PROTEIN SCO3875"/>
    <property type="match status" value="1"/>
</dbReference>
<organism evidence="1 2">
    <name type="scientific">Hoylesella nanceiensis</name>
    <dbReference type="NCBI Taxonomy" id="425941"/>
    <lineage>
        <taxon>Bacteria</taxon>
        <taxon>Pseudomonadati</taxon>
        <taxon>Bacteroidota</taxon>
        <taxon>Bacteroidia</taxon>
        <taxon>Bacteroidales</taxon>
        <taxon>Prevotellaceae</taxon>
        <taxon>Hoylesella</taxon>
    </lineage>
</organism>
<dbReference type="PANTHER" id="PTHR36456:SF1">
    <property type="entry name" value="UPF0232 PROTEIN SCO3875"/>
    <property type="match status" value="1"/>
</dbReference>
<dbReference type="InterPro" id="IPR007922">
    <property type="entry name" value="DciA-like"/>
</dbReference>
<protein>
    <submittedName>
        <fullName evidence="1">DUF721 domain-containing protein</fullName>
    </submittedName>
</protein>
<evidence type="ECO:0000313" key="2">
    <source>
        <dbReference type="Proteomes" id="UP000788426"/>
    </source>
</evidence>
<gene>
    <name evidence="1" type="ORF">KZO38_03485</name>
</gene>
<dbReference type="EMBL" id="JAHXCT010000002">
    <property type="protein sequence ID" value="MBW4768823.1"/>
    <property type="molecule type" value="Genomic_DNA"/>
</dbReference>
<evidence type="ECO:0000313" key="1">
    <source>
        <dbReference type="EMBL" id="MBW4768823.1"/>
    </source>
</evidence>
<accession>A0ABS6YB81</accession>
<dbReference type="Pfam" id="PF05258">
    <property type="entry name" value="DciA"/>
    <property type="match status" value="1"/>
</dbReference>
<dbReference type="RefSeq" id="WP_219479911.1">
    <property type="nucleotide sequence ID" value="NZ_CAUTUP010000003.1"/>
</dbReference>
<keyword evidence="2" id="KW-1185">Reference proteome</keyword>
<sequence length="97" mass="11268">MFKKQAKQIHEVLGQYLRRSGLETPLLQHRVIDAWDEVVGNVVARYTTEKYIYNQTLHVKIVNPAVRNDLLMRRTELIRALNEATGGNMVISDIRIH</sequence>
<comment type="caution">
    <text evidence="1">The sequence shown here is derived from an EMBL/GenBank/DDBJ whole genome shotgun (WGS) entry which is preliminary data.</text>
</comment>
<name>A0ABS6YB81_9BACT</name>
<proteinExistence type="predicted"/>
<dbReference type="Proteomes" id="UP000788426">
    <property type="component" value="Unassembled WGS sequence"/>
</dbReference>